<dbReference type="GO" id="GO:0000160">
    <property type="term" value="P:phosphorelay signal transduction system"/>
    <property type="evidence" value="ECO:0007669"/>
    <property type="project" value="InterPro"/>
</dbReference>
<protein>
    <submittedName>
        <fullName evidence="3">Response regulator</fullName>
    </submittedName>
</protein>
<evidence type="ECO:0000313" key="3">
    <source>
        <dbReference type="EMBL" id="PZO79573.1"/>
    </source>
</evidence>
<sequence>MYGMAMSPPTVLIVEDEMLVAIDLEASLEEHGYRPVGIAADMSRALELASIRPDVALVDCNLRDGPTGPTIGRMLGKNYGTTVIFLTANPTMLDEGIDGALGVVSKPCGYESVGAIVDFAVRARRGDWSQPPTGIKLFEVFPEFRASA</sequence>
<evidence type="ECO:0000313" key="4">
    <source>
        <dbReference type="Proteomes" id="UP000248614"/>
    </source>
</evidence>
<dbReference type="Pfam" id="PF00072">
    <property type="entry name" value="Response_reg"/>
    <property type="match status" value="1"/>
</dbReference>
<dbReference type="InterPro" id="IPR001789">
    <property type="entry name" value="Sig_transdc_resp-reg_receiver"/>
</dbReference>
<feature type="domain" description="Response regulatory" evidence="2">
    <location>
        <begin position="10"/>
        <end position="121"/>
    </location>
</feature>
<proteinExistence type="predicted"/>
<dbReference type="AlphaFoldDB" id="A0A2W4ZB58"/>
<reference evidence="3 4" key="1">
    <citation type="submission" date="2017-08" db="EMBL/GenBank/DDBJ databases">
        <title>Infants hospitalized years apart are colonized by the same room-sourced microbial strains.</title>
        <authorList>
            <person name="Brooks B."/>
            <person name="Olm M.R."/>
            <person name="Firek B.A."/>
            <person name="Baker R."/>
            <person name="Thomas B.C."/>
            <person name="Morowitz M.J."/>
            <person name="Banfield J.F."/>
        </authorList>
    </citation>
    <scope>NUCLEOTIDE SEQUENCE [LARGE SCALE GENOMIC DNA]</scope>
    <source>
        <strain evidence="3">S2_018_000_R3_110</strain>
    </source>
</reference>
<keyword evidence="1" id="KW-0597">Phosphoprotein</keyword>
<dbReference type="EMBL" id="QFNF01000007">
    <property type="protein sequence ID" value="PZO79573.1"/>
    <property type="molecule type" value="Genomic_DNA"/>
</dbReference>
<evidence type="ECO:0000259" key="2">
    <source>
        <dbReference type="PROSITE" id="PS50110"/>
    </source>
</evidence>
<dbReference type="Proteomes" id="UP000248614">
    <property type="component" value="Unassembled WGS sequence"/>
</dbReference>
<organism evidence="3 4">
    <name type="scientific">Sphingomonas hengshuiensis</name>
    <dbReference type="NCBI Taxonomy" id="1609977"/>
    <lineage>
        <taxon>Bacteria</taxon>
        <taxon>Pseudomonadati</taxon>
        <taxon>Pseudomonadota</taxon>
        <taxon>Alphaproteobacteria</taxon>
        <taxon>Sphingomonadales</taxon>
        <taxon>Sphingomonadaceae</taxon>
        <taxon>Sphingomonas</taxon>
    </lineage>
</organism>
<dbReference type="SUPFAM" id="SSF52172">
    <property type="entry name" value="CheY-like"/>
    <property type="match status" value="1"/>
</dbReference>
<comment type="caution">
    <text evidence="3">The sequence shown here is derived from an EMBL/GenBank/DDBJ whole genome shotgun (WGS) entry which is preliminary data.</text>
</comment>
<dbReference type="SMART" id="SM00448">
    <property type="entry name" value="REC"/>
    <property type="match status" value="1"/>
</dbReference>
<dbReference type="Gene3D" id="3.40.50.2300">
    <property type="match status" value="1"/>
</dbReference>
<dbReference type="NCBIfam" id="NF009972">
    <property type="entry name" value="PRK13435.1-3"/>
    <property type="match status" value="1"/>
</dbReference>
<dbReference type="PROSITE" id="PS50110">
    <property type="entry name" value="RESPONSE_REGULATORY"/>
    <property type="match status" value="1"/>
</dbReference>
<name>A0A2W4ZB58_9SPHN</name>
<accession>A0A2W4ZB58</accession>
<dbReference type="InterPro" id="IPR011006">
    <property type="entry name" value="CheY-like_superfamily"/>
</dbReference>
<gene>
    <name evidence="3" type="ORF">DI632_04410</name>
</gene>
<feature type="modified residue" description="4-aspartylphosphate" evidence="1">
    <location>
        <position position="59"/>
    </location>
</feature>
<evidence type="ECO:0000256" key="1">
    <source>
        <dbReference type="PROSITE-ProRule" id="PRU00169"/>
    </source>
</evidence>